<dbReference type="OrthoDB" id="695378at2"/>
<organism evidence="7 8">
    <name type="scientific">Gelidibacter gilvus</name>
    <dbReference type="NCBI Taxonomy" id="59602"/>
    <lineage>
        <taxon>Bacteria</taxon>
        <taxon>Pseudomonadati</taxon>
        <taxon>Bacteroidota</taxon>
        <taxon>Flavobacteriia</taxon>
        <taxon>Flavobacteriales</taxon>
        <taxon>Flavobacteriaceae</taxon>
        <taxon>Gelidibacter</taxon>
    </lineage>
</organism>
<evidence type="ECO:0000313" key="7">
    <source>
        <dbReference type="EMBL" id="RXJ45965.1"/>
    </source>
</evidence>
<evidence type="ECO:0000256" key="2">
    <source>
        <dbReference type="ARBA" id="ARBA00022692"/>
    </source>
</evidence>
<protein>
    <recommendedName>
        <fullName evidence="6">O-antigen ligase-related domain-containing protein</fullName>
    </recommendedName>
</protein>
<dbReference type="InterPro" id="IPR051533">
    <property type="entry name" value="WaaL-like"/>
</dbReference>
<name>A0A4Q0XDM7_9FLAO</name>
<dbReference type="Proteomes" id="UP000289792">
    <property type="component" value="Unassembled WGS sequence"/>
</dbReference>
<gene>
    <name evidence="7" type="ORF">ESZ48_14215</name>
</gene>
<evidence type="ECO:0000313" key="8">
    <source>
        <dbReference type="Proteomes" id="UP000289792"/>
    </source>
</evidence>
<feature type="transmembrane region" description="Helical" evidence="5">
    <location>
        <begin position="284"/>
        <end position="308"/>
    </location>
</feature>
<feature type="transmembrane region" description="Helical" evidence="5">
    <location>
        <begin position="197"/>
        <end position="219"/>
    </location>
</feature>
<dbReference type="PANTHER" id="PTHR37422">
    <property type="entry name" value="TEICHURONIC ACID BIOSYNTHESIS PROTEIN TUAE"/>
    <property type="match status" value="1"/>
</dbReference>
<accession>A0A4Q0XDM7</accession>
<feature type="transmembrane region" description="Helical" evidence="5">
    <location>
        <begin position="54"/>
        <end position="71"/>
    </location>
</feature>
<dbReference type="AlphaFoldDB" id="A0A4Q0XDM7"/>
<feature type="transmembrane region" description="Helical" evidence="5">
    <location>
        <begin position="160"/>
        <end position="185"/>
    </location>
</feature>
<evidence type="ECO:0000256" key="4">
    <source>
        <dbReference type="ARBA" id="ARBA00023136"/>
    </source>
</evidence>
<dbReference type="RefSeq" id="WP_129018167.1">
    <property type="nucleotide sequence ID" value="NZ_SDDZ01000009.1"/>
</dbReference>
<comment type="caution">
    <text evidence="7">The sequence shown here is derived from an EMBL/GenBank/DDBJ whole genome shotgun (WGS) entry which is preliminary data.</text>
</comment>
<reference evidence="7 8" key="1">
    <citation type="submission" date="2019-01" db="EMBL/GenBank/DDBJ databases">
        <title>Genome sequence of the Antarctic species Gelidibacter gilvus ACAM 158(T).</title>
        <authorList>
            <person name="Bowman J.P."/>
        </authorList>
    </citation>
    <scope>NUCLEOTIDE SEQUENCE [LARGE SCALE GENOMIC DNA]</scope>
    <source>
        <strain evidence="7 8">IC158</strain>
    </source>
</reference>
<dbReference type="Pfam" id="PF04932">
    <property type="entry name" value="Wzy_C"/>
    <property type="match status" value="1"/>
</dbReference>
<dbReference type="InterPro" id="IPR007016">
    <property type="entry name" value="O-antigen_ligase-rel_domated"/>
</dbReference>
<evidence type="ECO:0000259" key="6">
    <source>
        <dbReference type="Pfam" id="PF04932"/>
    </source>
</evidence>
<comment type="subcellular location">
    <subcellularLocation>
        <location evidence="1">Membrane</location>
        <topology evidence="1">Multi-pass membrane protein</topology>
    </subcellularLocation>
</comment>
<keyword evidence="2 5" id="KW-0812">Transmembrane</keyword>
<dbReference type="PANTHER" id="PTHR37422:SF13">
    <property type="entry name" value="LIPOPOLYSACCHARIDE BIOSYNTHESIS PROTEIN PA4999-RELATED"/>
    <property type="match status" value="1"/>
</dbReference>
<proteinExistence type="predicted"/>
<keyword evidence="3 5" id="KW-1133">Transmembrane helix</keyword>
<keyword evidence="4 5" id="KW-0472">Membrane</keyword>
<feature type="transmembrane region" description="Helical" evidence="5">
    <location>
        <begin position="130"/>
        <end position="148"/>
    </location>
</feature>
<feature type="transmembrane region" description="Helical" evidence="5">
    <location>
        <begin position="320"/>
        <end position="350"/>
    </location>
</feature>
<sequence>MKILRIVILALVLWNLPSIALATLGPAFGSSLSFLIISLLALYYFLEEKTTPNWWILLIAFLYFTISSFQYDGETKFFINNFVKYFVLVIGGYELIKRVSKEELFYFILLGSLSIGIETIFFPIRTGRYAGFYLNPNVAGFICIYGYALTYGLKNLPLKLFGQFIFTLMGLLTFSRTFIVIWVLLNLISLKISIKNIRILGVGVLIFSSLLVIDDIVGLNNPRFTQLKNIINNENVSNREITEDSRTDTWALHYDKIYQSPIFGNGYDTFSGEMGKVVGVHNTYLLIIGEGGIIPFLLFLGYFIYLFYWSIYFFKETPYLIMQTIALSVFLLANHNFFNFYYLTLVAMWIQYQIVKQKRLLSNTNTLTENINLKN</sequence>
<dbReference type="EMBL" id="SDDZ01000009">
    <property type="protein sequence ID" value="RXJ45965.1"/>
    <property type="molecule type" value="Genomic_DNA"/>
</dbReference>
<keyword evidence="8" id="KW-1185">Reference proteome</keyword>
<feature type="transmembrane region" description="Helical" evidence="5">
    <location>
        <begin position="103"/>
        <end position="124"/>
    </location>
</feature>
<feature type="domain" description="O-antigen ligase-related" evidence="6">
    <location>
        <begin position="164"/>
        <end position="300"/>
    </location>
</feature>
<evidence type="ECO:0000256" key="5">
    <source>
        <dbReference type="SAM" id="Phobius"/>
    </source>
</evidence>
<dbReference type="GO" id="GO:0016020">
    <property type="term" value="C:membrane"/>
    <property type="evidence" value="ECO:0007669"/>
    <property type="project" value="UniProtKB-SubCell"/>
</dbReference>
<evidence type="ECO:0000256" key="3">
    <source>
        <dbReference type="ARBA" id="ARBA00022989"/>
    </source>
</evidence>
<evidence type="ECO:0000256" key="1">
    <source>
        <dbReference type="ARBA" id="ARBA00004141"/>
    </source>
</evidence>
<feature type="transmembrane region" description="Helical" evidence="5">
    <location>
        <begin position="32"/>
        <end position="47"/>
    </location>
</feature>